<dbReference type="PANTHER" id="PTHR11259">
    <property type="entry name" value="RAS-RELATED GTP BINDING RAG/GTR YEAST"/>
    <property type="match status" value="1"/>
</dbReference>
<dbReference type="SUPFAM" id="SSF53098">
    <property type="entry name" value="Ribonuclease H-like"/>
    <property type="match status" value="1"/>
</dbReference>
<dbReference type="InterPro" id="IPR008906">
    <property type="entry name" value="HATC_C_dom"/>
</dbReference>
<dbReference type="Pfam" id="PF05699">
    <property type="entry name" value="Dimer_Tnp_hAT"/>
    <property type="match status" value="1"/>
</dbReference>
<dbReference type="Gene3D" id="3.30.450.190">
    <property type="match status" value="1"/>
</dbReference>
<keyword evidence="6" id="KW-1185">Reference proteome</keyword>
<name>A0ABQ9I662_9NEOP</name>
<organism evidence="5 6">
    <name type="scientific">Dryococelus australis</name>
    <dbReference type="NCBI Taxonomy" id="614101"/>
    <lineage>
        <taxon>Eukaryota</taxon>
        <taxon>Metazoa</taxon>
        <taxon>Ecdysozoa</taxon>
        <taxon>Arthropoda</taxon>
        <taxon>Hexapoda</taxon>
        <taxon>Insecta</taxon>
        <taxon>Pterygota</taxon>
        <taxon>Neoptera</taxon>
        <taxon>Polyneoptera</taxon>
        <taxon>Phasmatodea</taxon>
        <taxon>Verophasmatodea</taxon>
        <taxon>Anareolatae</taxon>
        <taxon>Phasmatidae</taxon>
        <taxon>Eurycanthinae</taxon>
        <taxon>Dryococelus</taxon>
    </lineage>
</organism>
<evidence type="ECO:0000313" key="5">
    <source>
        <dbReference type="EMBL" id="KAJ8892141.1"/>
    </source>
</evidence>
<keyword evidence="1" id="KW-0547">Nucleotide-binding</keyword>
<feature type="compositionally biased region" description="Low complexity" evidence="3">
    <location>
        <begin position="60"/>
        <end position="70"/>
    </location>
</feature>
<feature type="domain" description="HAT C-terminal dimerisation" evidence="4">
    <location>
        <begin position="220"/>
        <end position="291"/>
    </location>
</feature>
<reference evidence="5 6" key="1">
    <citation type="submission" date="2023-02" db="EMBL/GenBank/DDBJ databases">
        <title>LHISI_Scaffold_Assembly.</title>
        <authorList>
            <person name="Stuart O.P."/>
            <person name="Cleave R."/>
            <person name="Magrath M.J.L."/>
            <person name="Mikheyev A.S."/>
        </authorList>
    </citation>
    <scope>NUCLEOTIDE SEQUENCE [LARGE SCALE GENOMIC DNA]</scope>
    <source>
        <strain evidence="5">Daus_M_001</strain>
        <tissue evidence="5">Leg muscle</tissue>
    </source>
</reference>
<feature type="region of interest" description="Disordered" evidence="3">
    <location>
        <begin position="1"/>
        <end position="70"/>
    </location>
</feature>
<sequence>MQPGSHATPYPTLEAYKLPRPQARLSGSDEARSRIADRRILTPPRARGCHPPPCAEPAFSPLSTSSPTPGTTKLPPAILYLVEQDRAAKLRQAVAPAPVLVIDFLPCVRIHTTCHTDVNGLLTRTEVCLGWYNLIVWSKEARLWNIHSGIDRILFAEPNACASVTQHLIEEIREYQCTPPANTSRDEEHDSKRLKGMLSTYSDIINKTSIPSAYRCPETEVEMYLAVSPIRINSNPLQYWKTSPYTRLHKAVQKYLSSPAGSVTSERLFSSAGLISSNKRSLLNPEKLRQLAWSAIVYMLIPNVKELEQSLNHFANIIDADEVLLFERATFLVISDCQRRPHRDTHRFEKVSNIIKQFKLSCRSVSGTDCRATMQWYVDNNVRRLDWPAQSPILNCIEHLWDKLDRRAKDVLIPPRVVFAASCLSCRLEKGFHPPPPAEPGWEDKARPLPPPHPSMSRLMTTRRQTTRLPDRTLSTYLFIQARGHKLPREDCLGKDACSSSSKSSNVPCNINCQEEASSSSVGLHNKFKQELNQLTLTSLWEKKTTFKPGDPRATAFT</sequence>
<proteinExistence type="predicted"/>
<dbReference type="InterPro" id="IPR012337">
    <property type="entry name" value="RNaseH-like_sf"/>
</dbReference>
<dbReference type="EMBL" id="JARBHB010000002">
    <property type="protein sequence ID" value="KAJ8892141.1"/>
    <property type="molecule type" value="Genomic_DNA"/>
</dbReference>
<dbReference type="Pfam" id="PF04670">
    <property type="entry name" value="Gtr1_RagA"/>
    <property type="match status" value="1"/>
</dbReference>
<dbReference type="PANTHER" id="PTHR11259:SF1">
    <property type="entry name" value="RAS-RELATED GTP-BINDING PROTEIN"/>
    <property type="match status" value="1"/>
</dbReference>
<evidence type="ECO:0000256" key="3">
    <source>
        <dbReference type="SAM" id="MobiDB-lite"/>
    </source>
</evidence>
<keyword evidence="2" id="KW-0342">GTP-binding</keyword>
<accession>A0ABQ9I662</accession>
<gene>
    <name evidence="5" type="ORF">PR048_004721</name>
</gene>
<dbReference type="Proteomes" id="UP001159363">
    <property type="component" value="Chromosome 2"/>
</dbReference>
<evidence type="ECO:0000313" key="6">
    <source>
        <dbReference type="Proteomes" id="UP001159363"/>
    </source>
</evidence>
<evidence type="ECO:0000259" key="4">
    <source>
        <dbReference type="Pfam" id="PF05699"/>
    </source>
</evidence>
<evidence type="ECO:0000256" key="2">
    <source>
        <dbReference type="ARBA" id="ARBA00023134"/>
    </source>
</evidence>
<feature type="region of interest" description="Disordered" evidence="3">
    <location>
        <begin position="436"/>
        <end position="458"/>
    </location>
</feature>
<comment type="caution">
    <text evidence="5">The sequence shown here is derived from an EMBL/GenBank/DDBJ whole genome shotgun (WGS) entry which is preliminary data.</text>
</comment>
<evidence type="ECO:0000256" key="1">
    <source>
        <dbReference type="ARBA" id="ARBA00022741"/>
    </source>
</evidence>
<dbReference type="InterPro" id="IPR006762">
    <property type="entry name" value="Gtr1_RagA"/>
</dbReference>
<protein>
    <recommendedName>
        <fullName evidence="4">HAT C-terminal dimerisation domain-containing protein</fullName>
    </recommendedName>
</protein>
<feature type="compositionally biased region" description="Basic and acidic residues" evidence="3">
    <location>
        <begin position="27"/>
        <end position="40"/>
    </location>
</feature>